<evidence type="ECO:0000313" key="6">
    <source>
        <dbReference type="EMBL" id="PNP44418.1"/>
    </source>
</evidence>
<dbReference type="GO" id="GO:0005739">
    <property type="term" value="C:mitochondrion"/>
    <property type="evidence" value="ECO:0007669"/>
    <property type="project" value="TreeGrafter"/>
</dbReference>
<evidence type="ECO:0000256" key="4">
    <source>
        <dbReference type="ARBA" id="ARBA00023027"/>
    </source>
</evidence>
<dbReference type="PANTHER" id="PTHR11540:SF73">
    <property type="entry name" value="MALATE DEHYDROGENASE, MITOCHONDRIAL"/>
    <property type="match status" value="1"/>
</dbReference>
<keyword evidence="4" id="KW-0520">NAD</keyword>
<dbReference type="InterPro" id="IPR036291">
    <property type="entry name" value="NAD(P)-bd_dom_sf"/>
</dbReference>
<evidence type="ECO:0000259" key="5">
    <source>
        <dbReference type="Pfam" id="PF00056"/>
    </source>
</evidence>
<gene>
    <name evidence="6" type="ORF">TGAMA5MH_03821</name>
</gene>
<dbReference type="AlphaFoldDB" id="A0A2K0TFW5"/>
<dbReference type="Proteomes" id="UP000236546">
    <property type="component" value="Unassembled WGS sequence"/>
</dbReference>
<dbReference type="InterPro" id="IPR001236">
    <property type="entry name" value="Lactate/malate_DH_N"/>
</dbReference>
<dbReference type="Gene3D" id="3.40.50.720">
    <property type="entry name" value="NAD(P)-binding Rossmann-like Domain"/>
    <property type="match status" value="1"/>
</dbReference>
<comment type="caution">
    <text evidence="6">The sequence shown here is derived from an EMBL/GenBank/DDBJ whole genome shotgun (WGS) entry which is preliminary data.</text>
</comment>
<dbReference type="SUPFAM" id="SSF51735">
    <property type="entry name" value="NAD(P)-binding Rossmann-fold domains"/>
    <property type="match status" value="1"/>
</dbReference>
<keyword evidence="3" id="KW-0560">Oxidoreductase</keyword>
<evidence type="ECO:0000313" key="7">
    <source>
        <dbReference type="Proteomes" id="UP000236546"/>
    </source>
</evidence>
<dbReference type="PANTHER" id="PTHR11540">
    <property type="entry name" value="MALATE AND LACTATE DEHYDROGENASE"/>
    <property type="match status" value="1"/>
</dbReference>
<keyword evidence="2" id="KW-0816">Tricarboxylic acid cycle</keyword>
<name>A0A2K0TFW5_9HYPO</name>
<evidence type="ECO:0000256" key="2">
    <source>
        <dbReference type="ARBA" id="ARBA00022532"/>
    </source>
</evidence>
<evidence type="ECO:0000256" key="3">
    <source>
        <dbReference type="ARBA" id="ARBA00023002"/>
    </source>
</evidence>
<reference evidence="6 7" key="1">
    <citation type="submission" date="2017-02" db="EMBL/GenBank/DDBJ databases">
        <title>Genomes of Trichoderma spp. with biocontrol activity.</title>
        <authorList>
            <person name="Gardiner D."/>
            <person name="Kazan K."/>
            <person name="Vos C."/>
            <person name="Harvey P."/>
        </authorList>
    </citation>
    <scope>NUCLEOTIDE SEQUENCE [LARGE SCALE GENOMIC DNA]</scope>
    <source>
        <strain evidence="6 7">A5MH</strain>
    </source>
</reference>
<dbReference type="OrthoDB" id="4069699at2759"/>
<protein>
    <recommendedName>
        <fullName evidence="1">malate dehydrogenase</fullName>
        <ecNumber evidence="1">1.1.1.37</ecNumber>
    </recommendedName>
</protein>
<dbReference type="EMBL" id="MTYH01000033">
    <property type="protein sequence ID" value="PNP44418.1"/>
    <property type="molecule type" value="Genomic_DNA"/>
</dbReference>
<dbReference type="Pfam" id="PF00056">
    <property type="entry name" value="Ldh_1_N"/>
    <property type="match status" value="1"/>
</dbReference>
<organism evidence="6 7">
    <name type="scientific">Trichoderma gamsii</name>
    <dbReference type="NCBI Taxonomy" id="398673"/>
    <lineage>
        <taxon>Eukaryota</taxon>
        <taxon>Fungi</taxon>
        <taxon>Dikarya</taxon>
        <taxon>Ascomycota</taxon>
        <taxon>Pezizomycotina</taxon>
        <taxon>Sordariomycetes</taxon>
        <taxon>Hypocreomycetidae</taxon>
        <taxon>Hypocreales</taxon>
        <taxon>Hypocreaceae</taxon>
        <taxon>Trichoderma</taxon>
    </lineage>
</organism>
<evidence type="ECO:0000256" key="1">
    <source>
        <dbReference type="ARBA" id="ARBA00012995"/>
    </source>
</evidence>
<sequence length="141" mass="14999">MDMDRKHEPSADPTLIHPFPTRGRSEVCLCLGRLGAAGGIGQPLSLLLKLNTRVTELALYDIRGGPGVAADISHVNTKSLVKGYDATPSGLVFSSRCGNNRPPGVEVGGTSIVRNLTFADESGPWGLIRRSDRPNGPPLRD</sequence>
<accession>A0A2K0TFW5</accession>
<feature type="domain" description="Lactate/malate dehydrogenase N-terminal" evidence="5">
    <location>
        <begin position="34"/>
        <end position="85"/>
    </location>
</feature>
<dbReference type="EC" id="1.1.1.37" evidence="1"/>
<dbReference type="GO" id="GO:0006099">
    <property type="term" value="P:tricarboxylic acid cycle"/>
    <property type="evidence" value="ECO:0007669"/>
    <property type="project" value="UniProtKB-KW"/>
</dbReference>
<proteinExistence type="predicted"/>
<dbReference type="GO" id="GO:0030060">
    <property type="term" value="F:L-malate dehydrogenase (NAD+) activity"/>
    <property type="evidence" value="ECO:0007669"/>
    <property type="project" value="UniProtKB-EC"/>
</dbReference>